<accession>A0A5J4RCK2</accession>
<feature type="non-terminal residue" evidence="1">
    <location>
        <position position="249"/>
    </location>
</feature>
<name>A0A5J4RCK2_9EUKA</name>
<dbReference type="Proteomes" id="UP000324800">
    <property type="component" value="Unassembled WGS sequence"/>
</dbReference>
<dbReference type="AlphaFoldDB" id="A0A5J4RCK2"/>
<reference evidence="1 2" key="1">
    <citation type="submission" date="2019-03" db="EMBL/GenBank/DDBJ databases">
        <title>Single cell metagenomics reveals metabolic interactions within the superorganism composed of flagellate Streblomastix strix and complex community of Bacteroidetes bacteria on its surface.</title>
        <authorList>
            <person name="Treitli S.C."/>
            <person name="Kolisko M."/>
            <person name="Husnik F."/>
            <person name="Keeling P."/>
            <person name="Hampl V."/>
        </authorList>
    </citation>
    <scope>NUCLEOTIDE SEQUENCE [LARGE SCALE GENOMIC DNA]</scope>
    <source>
        <strain evidence="1">ST1C</strain>
    </source>
</reference>
<sequence length="249" mass="26297">EGQTPSSTVSTSDVKLIIKGGKLVNYTGGSVITISGTSSLTVSGDAVVSNDSSTLPTINNLGSGTILIENQVVIENTDGPAIKNENGGNLIVDSEVTVAGGVQGNPSSPQKVNVNVPEGTTNGTQLISDIGVYGADATYEVKDHINEDTTRTNYYYVKQNGASLFAYIRIGATNPLTGVTTYYDLSTTNQYQSLPTYENYVTAWYLEDSQVSNGTDIISEVPHTLIADIELSVNITSKINDNTANNLSI</sequence>
<dbReference type="EMBL" id="SNRW01042640">
    <property type="protein sequence ID" value="KAA6331389.1"/>
    <property type="molecule type" value="Genomic_DNA"/>
</dbReference>
<feature type="non-terminal residue" evidence="1">
    <location>
        <position position="1"/>
    </location>
</feature>
<comment type="caution">
    <text evidence="1">The sequence shown here is derived from an EMBL/GenBank/DDBJ whole genome shotgun (WGS) entry which is preliminary data.</text>
</comment>
<gene>
    <name evidence="1" type="ORF">EZS28_053392</name>
</gene>
<evidence type="ECO:0000313" key="1">
    <source>
        <dbReference type="EMBL" id="KAA6331389.1"/>
    </source>
</evidence>
<proteinExistence type="predicted"/>
<evidence type="ECO:0000313" key="2">
    <source>
        <dbReference type="Proteomes" id="UP000324800"/>
    </source>
</evidence>
<protein>
    <submittedName>
        <fullName evidence="1">Uncharacterized protein</fullName>
    </submittedName>
</protein>
<organism evidence="1 2">
    <name type="scientific">Streblomastix strix</name>
    <dbReference type="NCBI Taxonomy" id="222440"/>
    <lineage>
        <taxon>Eukaryota</taxon>
        <taxon>Metamonada</taxon>
        <taxon>Preaxostyla</taxon>
        <taxon>Oxymonadida</taxon>
        <taxon>Streblomastigidae</taxon>
        <taxon>Streblomastix</taxon>
    </lineage>
</organism>